<evidence type="ECO:0000256" key="2">
    <source>
        <dbReference type="SAM" id="SignalP"/>
    </source>
</evidence>
<feature type="region of interest" description="Disordered" evidence="1">
    <location>
        <begin position="393"/>
        <end position="458"/>
    </location>
</feature>
<organism evidence="4">
    <name type="scientific">Eutreptiella gymnastica</name>
    <dbReference type="NCBI Taxonomy" id="73025"/>
    <lineage>
        <taxon>Eukaryota</taxon>
        <taxon>Discoba</taxon>
        <taxon>Euglenozoa</taxon>
        <taxon>Euglenida</taxon>
        <taxon>Spirocuta</taxon>
        <taxon>Euglenophyceae</taxon>
        <taxon>Eutreptiales</taxon>
        <taxon>Eutreptiaceae</taxon>
        <taxon>Eutreptiella</taxon>
    </lineage>
</organism>
<gene>
    <name evidence="4" type="ORF">EGYM00392_LOCUS7197</name>
</gene>
<dbReference type="PANTHER" id="PTHR14611:SF2">
    <property type="entry name" value="TECTONIC"/>
    <property type="match status" value="1"/>
</dbReference>
<proteinExistence type="predicted"/>
<sequence length="663" mass="71341">MGMRRVWVSLFIYLIHCVSPSSTNRNVEDPTIGWCMCDLIENGCDPNCCCDPDCTEQEINLFVKCLPQAHGNITIPYCVSQDDLLAFEKINVPYYVEEVLVDYPDHDQLRLAKRATNVVLCILRESPSALQAKFFKAVQPFTEVEMDRMVSEDSKLVEWRKLDAVPTPPETPYAVGDPVSAFFAVPEAGPAIPAPYGGFSVPLEGLDGFCSDYEFAKFMVGRQATSCFRQGTLEGLCGHAFNATVVLRQQAARLPTSQATDADLVDYFIAVQYAAGAQARFGPETPPTEYLPPDATTGTPATCRNAVAGVEYRFTYGVDGTIAGVAALVRVRDLTADALATVLTVAQSFAVQWEREGSLASPRPRSGRPGYISGLPVLTASLQSLAPTPGYAGSQALNGSSNTTAQAANRTGPGGATEASMAQTTADTSGNGTGSGRRPTRRDHVLRPDPKGLALPTGWQCDGRTRQVGVRFGFDVPESGCAMALTAAEFQSMCSCSVSPSPLDPVPALLLQPPGSAPPPTHVASFGDANTSNPEDWVPIHQHAPPACTLHPLGGDSWECRGAPMGLEYTFFVSRFGSIVNPQDRISGVYRTYLPRTVQWRPTLADSKGRVRAWLHWRAAFVRSQGPEEVTQGVVQAPPLLPVLPDDVFYPFTLAGKAAADEL</sequence>
<reference evidence="4" key="1">
    <citation type="submission" date="2021-01" db="EMBL/GenBank/DDBJ databases">
        <authorList>
            <person name="Corre E."/>
            <person name="Pelletier E."/>
            <person name="Niang G."/>
            <person name="Scheremetjew M."/>
            <person name="Finn R."/>
            <person name="Kale V."/>
            <person name="Holt S."/>
            <person name="Cochrane G."/>
            <person name="Meng A."/>
            <person name="Brown T."/>
            <person name="Cohen L."/>
        </authorList>
    </citation>
    <scope>NUCLEOTIDE SEQUENCE</scope>
    <source>
        <strain evidence="4">NIES-381</strain>
    </source>
</reference>
<feature type="chain" id="PRO_5031208845" description="Tectonic-1-3 N-terminal domain-containing protein" evidence="2">
    <location>
        <begin position="21"/>
        <end position="663"/>
    </location>
</feature>
<evidence type="ECO:0000313" key="4">
    <source>
        <dbReference type="EMBL" id="CAD8996137.1"/>
    </source>
</evidence>
<keyword evidence="2" id="KW-0732">Signal</keyword>
<evidence type="ECO:0000256" key="1">
    <source>
        <dbReference type="SAM" id="MobiDB-lite"/>
    </source>
</evidence>
<accession>A0A7S1N486</accession>
<feature type="domain" description="Tectonic-1-3 N-terminal" evidence="3">
    <location>
        <begin position="30"/>
        <end position="125"/>
    </location>
</feature>
<dbReference type="PANTHER" id="PTHR14611">
    <property type="entry name" value="TECTONIC FAMILY MEMBER"/>
    <property type="match status" value="1"/>
</dbReference>
<feature type="signal peptide" evidence="2">
    <location>
        <begin position="1"/>
        <end position="20"/>
    </location>
</feature>
<protein>
    <recommendedName>
        <fullName evidence="3">Tectonic-1-3 N-terminal domain-containing protein</fullName>
    </recommendedName>
</protein>
<feature type="compositionally biased region" description="Polar residues" evidence="1">
    <location>
        <begin position="420"/>
        <end position="430"/>
    </location>
</feature>
<dbReference type="InterPro" id="IPR040354">
    <property type="entry name" value="TCTN1-3"/>
</dbReference>
<dbReference type="AlphaFoldDB" id="A0A7S1N486"/>
<feature type="compositionally biased region" description="Polar residues" evidence="1">
    <location>
        <begin position="395"/>
        <end position="409"/>
    </location>
</feature>
<dbReference type="EMBL" id="HBGA01018643">
    <property type="protein sequence ID" value="CAD8996137.1"/>
    <property type="molecule type" value="Transcribed_RNA"/>
</dbReference>
<dbReference type="InterPro" id="IPR057724">
    <property type="entry name" value="TCTN1-3_N"/>
</dbReference>
<evidence type="ECO:0000259" key="3">
    <source>
        <dbReference type="Pfam" id="PF25752"/>
    </source>
</evidence>
<name>A0A7S1N486_9EUGL</name>
<dbReference type="Pfam" id="PF25752">
    <property type="entry name" value="DUF1619_N"/>
    <property type="match status" value="1"/>
</dbReference>